<dbReference type="InterPro" id="IPR050177">
    <property type="entry name" value="Lipid_A_modif_metabolic_enz"/>
</dbReference>
<dbReference type="PATRIC" id="fig|1353533.3.peg.4902"/>
<gene>
    <name evidence="2" type="ORF">PL2TA16_01479</name>
</gene>
<sequence>MKVLVTGSAGRVGRAIYIHLAHKYNVVGLDCTPCSTADFVGDIRNETLLQQALKGVDVVVHTAALHAPHISHVSDEIFNEVNVTATIKLAKFAIANGVKQLVFTSTTALYGHASTPNGRAGWVTEQTKPFPKTIYHHTKIAAEKALETISNELAFPVTVLQMSRCFPEPVEQMALYRLSRGVDYRDVASAHYNAIEKALPGFNRFIVSGKTQFDPSCCEQLFNDCEAVLRVRSPKLVSVFEQRGWLLPKGLDRVYDSSLAQKLLDWEPKYGFESVVDLYDQGFSEVLPSINNWGS</sequence>
<dbReference type="SUPFAM" id="SSF51735">
    <property type="entry name" value="NAD(P)-binding Rossmann-fold domains"/>
    <property type="match status" value="1"/>
</dbReference>
<dbReference type="RefSeq" id="WP_023401733.1">
    <property type="nucleotide sequence ID" value="NZ_AUSV01000133.1"/>
</dbReference>
<feature type="domain" description="NAD-dependent epimerase/dehydratase" evidence="1">
    <location>
        <begin position="3"/>
        <end position="164"/>
    </location>
</feature>
<reference evidence="2 3" key="1">
    <citation type="submission" date="2013-07" db="EMBL/GenBank/DDBJ databases">
        <title>Draft genome sequence of Pseudoalteromonas luteoviolacea 2ta16.</title>
        <authorList>
            <person name="Allen E.E."/>
            <person name="Azam F."/>
            <person name="Podell S."/>
        </authorList>
    </citation>
    <scope>NUCLEOTIDE SEQUENCE [LARGE SCALE GENOMIC DNA]</scope>
    <source>
        <strain evidence="2 3">2ta16</strain>
    </source>
</reference>
<dbReference type="EMBL" id="AUSV01000133">
    <property type="protein sequence ID" value="ESP91087.1"/>
    <property type="molecule type" value="Genomic_DNA"/>
</dbReference>
<dbReference type="AlphaFoldDB" id="V4J717"/>
<evidence type="ECO:0000313" key="3">
    <source>
        <dbReference type="Proteomes" id="UP000017820"/>
    </source>
</evidence>
<dbReference type="Proteomes" id="UP000017820">
    <property type="component" value="Unassembled WGS sequence"/>
</dbReference>
<proteinExistence type="predicted"/>
<dbReference type="Gene3D" id="3.40.50.720">
    <property type="entry name" value="NAD(P)-binding Rossmann-like Domain"/>
    <property type="match status" value="1"/>
</dbReference>
<dbReference type="InterPro" id="IPR001509">
    <property type="entry name" value="Epimerase_deHydtase"/>
</dbReference>
<comment type="caution">
    <text evidence="2">The sequence shown here is derived from an EMBL/GenBank/DDBJ whole genome shotgun (WGS) entry which is preliminary data.</text>
</comment>
<dbReference type="Pfam" id="PF01370">
    <property type="entry name" value="Epimerase"/>
    <property type="match status" value="1"/>
</dbReference>
<accession>V4J717</accession>
<dbReference type="CDD" id="cd08946">
    <property type="entry name" value="SDR_e"/>
    <property type="match status" value="1"/>
</dbReference>
<name>V4J717_PSEL2</name>
<evidence type="ECO:0000259" key="1">
    <source>
        <dbReference type="Pfam" id="PF01370"/>
    </source>
</evidence>
<protein>
    <submittedName>
        <fullName evidence="2">Nucleoside-diphosphate-sugar epimerase</fullName>
    </submittedName>
</protein>
<dbReference type="InterPro" id="IPR036291">
    <property type="entry name" value="NAD(P)-bd_dom_sf"/>
</dbReference>
<organism evidence="2 3">
    <name type="scientific">Pseudoalteromonas luteoviolacea (strain 2ta16)</name>
    <dbReference type="NCBI Taxonomy" id="1353533"/>
    <lineage>
        <taxon>Bacteria</taxon>
        <taxon>Pseudomonadati</taxon>
        <taxon>Pseudomonadota</taxon>
        <taxon>Gammaproteobacteria</taxon>
        <taxon>Alteromonadales</taxon>
        <taxon>Pseudoalteromonadaceae</taxon>
        <taxon>Pseudoalteromonas</taxon>
    </lineage>
</organism>
<dbReference type="PANTHER" id="PTHR43245">
    <property type="entry name" value="BIFUNCTIONAL POLYMYXIN RESISTANCE PROTEIN ARNA"/>
    <property type="match status" value="1"/>
</dbReference>
<dbReference type="PANTHER" id="PTHR43245:SF54">
    <property type="entry name" value="BLL0593 PROTEIN"/>
    <property type="match status" value="1"/>
</dbReference>
<evidence type="ECO:0000313" key="2">
    <source>
        <dbReference type="EMBL" id="ESP91087.1"/>
    </source>
</evidence>